<accession>A0A363UMK9</accession>
<dbReference type="PANTHER" id="PTHR11941">
    <property type="entry name" value="ENOYL-COA HYDRATASE-RELATED"/>
    <property type="match status" value="1"/>
</dbReference>
<organism evidence="2 3">
    <name type="scientific">Abyssibacter profundi</name>
    <dbReference type="NCBI Taxonomy" id="2182787"/>
    <lineage>
        <taxon>Bacteria</taxon>
        <taxon>Pseudomonadati</taxon>
        <taxon>Pseudomonadota</taxon>
        <taxon>Gammaproteobacteria</taxon>
        <taxon>Chromatiales</taxon>
        <taxon>Oceanococcaceae</taxon>
        <taxon>Abyssibacter</taxon>
    </lineage>
</organism>
<evidence type="ECO:0000313" key="2">
    <source>
        <dbReference type="EMBL" id="PWN56659.1"/>
    </source>
</evidence>
<evidence type="ECO:0000256" key="1">
    <source>
        <dbReference type="ARBA" id="ARBA00005254"/>
    </source>
</evidence>
<dbReference type="PANTHER" id="PTHR11941:SF54">
    <property type="entry name" value="ENOYL-COA HYDRATASE, MITOCHONDRIAL"/>
    <property type="match status" value="1"/>
</dbReference>
<dbReference type="Pfam" id="PF00378">
    <property type="entry name" value="ECH_1"/>
    <property type="match status" value="1"/>
</dbReference>
<dbReference type="InterPro" id="IPR029045">
    <property type="entry name" value="ClpP/crotonase-like_dom_sf"/>
</dbReference>
<comment type="similarity">
    <text evidence="1">Belongs to the enoyl-CoA hydratase/isomerase family.</text>
</comment>
<reference evidence="2 3" key="1">
    <citation type="submission" date="2018-05" db="EMBL/GenBank/DDBJ databases">
        <title>Abyssibacter profundi OUC007T gen. nov., sp. nov, a marine bacterium isolated from seawater of the Mariana Trench.</title>
        <authorList>
            <person name="Zhou S."/>
        </authorList>
    </citation>
    <scope>NUCLEOTIDE SEQUENCE [LARGE SCALE GENOMIC DNA]</scope>
    <source>
        <strain evidence="2 3">OUC007</strain>
    </source>
</reference>
<dbReference type="Proteomes" id="UP000251800">
    <property type="component" value="Unassembled WGS sequence"/>
</dbReference>
<dbReference type="GO" id="GO:0006635">
    <property type="term" value="P:fatty acid beta-oxidation"/>
    <property type="evidence" value="ECO:0007669"/>
    <property type="project" value="TreeGrafter"/>
</dbReference>
<dbReference type="RefSeq" id="WP_109719853.1">
    <property type="nucleotide sequence ID" value="NZ_QEQK01000005.1"/>
</dbReference>
<evidence type="ECO:0000313" key="3">
    <source>
        <dbReference type="Proteomes" id="UP000251800"/>
    </source>
</evidence>
<sequence>MSDTLVTYELQDGVATLTLDDGKRNALSPAMLEAIEAALDRAEADQAMVILTGRDTVLSAGFDLKVMKSGGPQTLKMLRLGYLLSARVLEYPYPVIAACNGHVLAMGVFLMLACDYVIGTRGDFKVSANEVALGLTIPRVGAAMLGHRLTPAAYQRAVNLSEFFDVDSALQAGFFDQLVDSHELMPTARALASQFASLDMRAHAATKRRIRHDLIKGIRRQVKLDLADAVLLGLRGRQKR</sequence>
<proteinExistence type="inferred from homology"/>
<dbReference type="GO" id="GO:0003824">
    <property type="term" value="F:catalytic activity"/>
    <property type="evidence" value="ECO:0007669"/>
    <property type="project" value="UniProtKB-ARBA"/>
</dbReference>
<dbReference type="SUPFAM" id="SSF52096">
    <property type="entry name" value="ClpP/crotonase"/>
    <property type="match status" value="1"/>
</dbReference>
<protein>
    <submittedName>
        <fullName evidence="2">Crotonase/enoyl-CoA hydratase family protein</fullName>
    </submittedName>
</protein>
<dbReference type="AlphaFoldDB" id="A0A363UMK9"/>
<keyword evidence="3" id="KW-1185">Reference proteome</keyword>
<gene>
    <name evidence="2" type="ORF">DEH80_07555</name>
</gene>
<dbReference type="NCBIfam" id="NF004858">
    <property type="entry name" value="PRK06213.1"/>
    <property type="match status" value="1"/>
</dbReference>
<dbReference type="Gene3D" id="3.90.226.10">
    <property type="entry name" value="2-enoyl-CoA Hydratase, Chain A, domain 1"/>
    <property type="match status" value="1"/>
</dbReference>
<name>A0A363UMK9_9GAMM</name>
<comment type="caution">
    <text evidence="2">The sequence shown here is derived from an EMBL/GenBank/DDBJ whole genome shotgun (WGS) entry which is preliminary data.</text>
</comment>
<dbReference type="EMBL" id="QEQK01000005">
    <property type="protein sequence ID" value="PWN56659.1"/>
    <property type="molecule type" value="Genomic_DNA"/>
</dbReference>
<dbReference type="CDD" id="cd06558">
    <property type="entry name" value="crotonase-like"/>
    <property type="match status" value="1"/>
</dbReference>
<dbReference type="InterPro" id="IPR001753">
    <property type="entry name" value="Enoyl-CoA_hydra/iso"/>
</dbReference>
<dbReference type="OrthoDB" id="8640486at2"/>